<dbReference type="RefSeq" id="WP_244474517.1">
    <property type="nucleotide sequence ID" value="NZ_LR743510.1"/>
</dbReference>
<sequence>MSFRTLLAARMALAALALPMIGPVAAHATEQKQSQTDPLVSTEWLEANLASPKLRIVEPGVYERGHVPGAQNVLWHTDL</sequence>
<gene>
    <name evidence="2" type="ORF">MBLL_01633</name>
</gene>
<dbReference type="PROSITE" id="PS00380">
    <property type="entry name" value="RHODANESE_1"/>
    <property type="match status" value="1"/>
</dbReference>
<organism evidence="2">
    <name type="scientific">Methylobacterium bullatum</name>
    <dbReference type="NCBI Taxonomy" id="570505"/>
    <lineage>
        <taxon>Bacteria</taxon>
        <taxon>Pseudomonadati</taxon>
        <taxon>Pseudomonadota</taxon>
        <taxon>Alphaproteobacteria</taxon>
        <taxon>Hyphomicrobiales</taxon>
        <taxon>Methylobacteriaceae</taxon>
        <taxon>Methylobacterium</taxon>
    </lineage>
</organism>
<dbReference type="SUPFAM" id="SSF52821">
    <property type="entry name" value="Rhodanese/Cell cycle control phosphatase"/>
    <property type="match status" value="1"/>
</dbReference>
<feature type="chain" id="PRO_5025622209" evidence="1">
    <location>
        <begin position="29"/>
        <end position="79"/>
    </location>
</feature>
<name>A0A679JRU8_9HYPH</name>
<keyword evidence="2" id="KW-0614">Plasmid</keyword>
<accession>A0A679JRU8</accession>
<keyword evidence="2" id="KW-0808">Transferase</keyword>
<keyword evidence="1" id="KW-0732">Signal</keyword>
<geneLocation type="plasmid" evidence="2">
    <name>1</name>
</geneLocation>
<feature type="signal peptide" evidence="1">
    <location>
        <begin position="1"/>
        <end position="28"/>
    </location>
</feature>
<dbReference type="Gene3D" id="3.40.250.10">
    <property type="entry name" value="Rhodanese-like domain"/>
    <property type="match status" value="1"/>
</dbReference>
<protein>
    <submittedName>
        <fullName evidence="2">Thiosulfate sulfurtransferase</fullName>
        <ecNumber evidence="2">2.8.1.1</ecNumber>
    </submittedName>
</protein>
<proteinExistence type="predicted"/>
<evidence type="ECO:0000256" key="1">
    <source>
        <dbReference type="SAM" id="SignalP"/>
    </source>
</evidence>
<evidence type="ECO:0000313" key="2">
    <source>
        <dbReference type="EMBL" id="CAA2139471.1"/>
    </source>
</evidence>
<reference evidence="2" key="1">
    <citation type="submission" date="2019-12" db="EMBL/GenBank/DDBJ databases">
        <authorList>
            <person name="Cremers G."/>
        </authorList>
    </citation>
    <scope>NUCLEOTIDE SEQUENCE</scope>
    <source>
        <strain evidence="2">Mbul2</strain>
        <plasmid evidence="2">1</plasmid>
    </source>
</reference>
<dbReference type="EMBL" id="LR743510">
    <property type="protein sequence ID" value="CAA2139471.1"/>
    <property type="molecule type" value="Genomic_DNA"/>
</dbReference>
<dbReference type="GO" id="GO:0004792">
    <property type="term" value="F:thiosulfate-cyanide sulfurtransferase activity"/>
    <property type="evidence" value="ECO:0007669"/>
    <property type="project" value="UniProtKB-EC"/>
</dbReference>
<dbReference type="InterPro" id="IPR001307">
    <property type="entry name" value="Thiosulphate_STrfase_CS"/>
</dbReference>
<dbReference type="EC" id="2.8.1.1" evidence="2"/>
<dbReference type="AlphaFoldDB" id="A0A679JRU8"/>
<dbReference type="InterPro" id="IPR036873">
    <property type="entry name" value="Rhodanese-like_dom_sf"/>
</dbReference>